<feature type="domain" description="Myotubularin phosphatase" evidence="2">
    <location>
        <begin position="143"/>
        <end position="522"/>
    </location>
</feature>
<protein>
    <recommendedName>
        <fullName evidence="2">Myotubularin phosphatase domain-containing protein</fullName>
    </recommendedName>
</protein>
<name>A0A2G5TEP3_9PELO</name>
<dbReference type="EMBL" id="PDUG01000005">
    <property type="protein sequence ID" value="PIC25673.1"/>
    <property type="molecule type" value="Genomic_DNA"/>
</dbReference>
<dbReference type="PROSITE" id="PS51339">
    <property type="entry name" value="PPASE_MYOTUBULARIN"/>
    <property type="match status" value="1"/>
</dbReference>
<dbReference type="PANTHER" id="PTHR10807:SF73">
    <property type="entry name" value="LD06050P"/>
    <property type="match status" value="1"/>
</dbReference>
<dbReference type="PANTHER" id="PTHR10807">
    <property type="entry name" value="MYOTUBULARIN-RELATED"/>
    <property type="match status" value="1"/>
</dbReference>
<keyword evidence="4" id="KW-1185">Reference proteome</keyword>
<dbReference type="InterPro" id="IPR011993">
    <property type="entry name" value="PH-like_dom_sf"/>
</dbReference>
<comment type="similarity">
    <text evidence="1">Belongs to the protein-tyrosine phosphatase family. Non-receptor class myotubularin subfamily.</text>
</comment>
<evidence type="ECO:0000313" key="4">
    <source>
        <dbReference type="Proteomes" id="UP000230233"/>
    </source>
</evidence>
<dbReference type="Pfam" id="PF06602">
    <property type="entry name" value="Myotub-related"/>
    <property type="match status" value="1"/>
</dbReference>
<dbReference type="Proteomes" id="UP000230233">
    <property type="component" value="Chromosome V"/>
</dbReference>
<dbReference type="GO" id="GO:0019903">
    <property type="term" value="F:protein phosphatase binding"/>
    <property type="evidence" value="ECO:0007669"/>
    <property type="project" value="TreeGrafter"/>
</dbReference>
<dbReference type="GO" id="GO:0046856">
    <property type="term" value="P:phosphatidylinositol dephosphorylation"/>
    <property type="evidence" value="ECO:0007669"/>
    <property type="project" value="TreeGrafter"/>
</dbReference>
<dbReference type="GO" id="GO:0005737">
    <property type="term" value="C:cytoplasm"/>
    <property type="evidence" value="ECO:0007669"/>
    <property type="project" value="TreeGrafter"/>
</dbReference>
<gene>
    <name evidence="3" type="primary">Cni-mtm-9</name>
    <name evidence="3" type="synonym">Cnig_chr_V.g18515</name>
    <name evidence="3" type="ORF">B9Z55_018515</name>
</gene>
<dbReference type="STRING" id="1611254.A0A2G5TEP3"/>
<evidence type="ECO:0000313" key="3">
    <source>
        <dbReference type="EMBL" id="PIC25673.1"/>
    </source>
</evidence>
<sequence>MKTNKLFSGMELSELIEVTRVRDAFMRKGPRPAQIGDICIFGHHLIFAPTAISKEEPDNSQEFWLLHKAVDRVLCEPISKENPQRGGLLALKCKNFLMIIFEIGDLEICRATARTIEALSNINGFLHDYAFFYNSPFTILDNGWSAFDPEQEFARLMLSTDAFRISSVNENFTVCSSYPEKVIVPKGIGDDYLKISATFREGSRFPVLSYFHKETKSPIVRCSQPLIGPTNRRCREDETILNSLITINRGYIIDTRSKSAASAAKAKGGGAEPQGNYRQWRYIQCPIPRQREIHDALTRMVDVCSERKVSSDRWVNRVGQAGWLSAVAASLEAGANVAQCIYSEGLKEVPVVIHGGEGIDSTLIASSLAQILLDSDARTIRGFESVIEREWICAGHPFSLRNNHCAYAEGTVTGPFEAPVFLVFLDAVYQMIAQYPMSFEFDENFLIFLFEHAYASEFGSFLGNSEKEKKENGIRKKTVSLWSHVHHPENMKQFVNICYDPTPGVIWPSIAPQCIKIWDRLFFRWQRPDNSWSKPETETIQSLADHWKLREKELTAKASSLRRSVIELSRELRVTSPL</sequence>
<dbReference type="OrthoDB" id="271628at2759"/>
<dbReference type="InterPro" id="IPR029021">
    <property type="entry name" value="Prot-tyrosine_phosphatase-like"/>
</dbReference>
<accession>A0A2G5TEP3</accession>
<evidence type="ECO:0000259" key="2">
    <source>
        <dbReference type="PROSITE" id="PS51339"/>
    </source>
</evidence>
<organism evidence="3 4">
    <name type="scientific">Caenorhabditis nigoni</name>
    <dbReference type="NCBI Taxonomy" id="1611254"/>
    <lineage>
        <taxon>Eukaryota</taxon>
        <taxon>Metazoa</taxon>
        <taxon>Ecdysozoa</taxon>
        <taxon>Nematoda</taxon>
        <taxon>Chromadorea</taxon>
        <taxon>Rhabditida</taxon>
        <taxon>Rhabditina</taxon>
        <taxon>Rhabditomorpha</taxon>
        <taxon>Rhabditoidea</taxon>
        <taxon>Rhabditidae</taxon>
        <taxon>Peloderinae</taxon>
        <taxon>Caenorhabditis</taxon>
    </lineage>
</organism>
<dbReference type="InterPro" id="IPR048994">
    <property type="entry name" value="PH-GRAM_MTMR6-9"/>
</dbReference>
<dbReference type="AlphaFoldDB" id="A0A2G5TEP3"/>
<proteinExistence type="inferred from homology"/>
<dbReference type="Gene3D" id="2.30.29.30">
    <property type="entry name" value="Pleckstrin-homology domain (PH domain)/Phosphotyrosine-binding domain (PTB)"/>
    <property type="match status" value="1"/>
</dbReference>
<dbReference type="InterPro" id="IPR030564">
    <property type="entry name" value="Myotubularin"/>
</dbReference>
<dbReference type="CDD" id="cd13211">
    <property type="entry name" value="PH-GRAM_MTMR9"/>
    <property type="match status" value="1"/>
</dbReference>
<reference evidence="4" key="1">
    <citation type="submission" date="2017-10" db="EMBL/GenBank/DDBJ databases">
        <title>Rapid genome shrinkage in a self-fertile nematode reveals novel sperm competition proteins.</title>
        <authorList>
            <person name="Yin D."/>
            <person name="Schwarz E.M."/>
            <person name="Thomas C.G."/>
            <person name="Felde R.L."/>
            <person name="Korf I.F."/>
            <person name="Cutter A.D."/>
            <person name="Schartner C.M."/>
            <person name="Ralston E.J."/>
            <person name="Meyer B.J."/>
            <person name="Haag E.S."/>
        </authorList>
    </citation>
    <scope>NUCLEOTIDE SEQUENCE [LARGE SCALE GENOMIC DNA]</scope>
    <source>
        <strain evidence="4">JU1422</strain>
    </source>
</reference>
<dbReference type="InterPro" id="IPR010569">
    <property type="entry name" value="Myotubularin-like_Pase_dom"/>
</dbReference>
<dbReference type="GO" id="GO:0010507">
    <property type="term" value="P:negative regulation of autophagy"/>
    <property type="evidence" value="ECO:0007669"/>
    <property type="project" value="TreeGrafter"/>
</dbReference>
<evidence type="ECO:0000256" key="1">
    <source>
        <dbReference type="ARBA" id="ARBA00007471"/>
    </source>
</evidence>
<dbReference type="Pfam" id="PF21098">
    <property type="entry name" value="PH-GRAM_MTMR6-like"/>
    <property type="match status" value="1"/>
</dbReference>
<dbReference type="SUPFAM" id="SSF52799">
    <property type="entry name" value="(Phosphotyrosine protein) phosphatases II"/>
    <property type="match status" value="1"/>
</dbReference>
<comment type="caution">
    <text evidence="3">The sequence shown here is derived from an EMBL/GenBank/DDBJ whole genome shotgun (WGS) entry which is preliminary data.</text>
</comment>